<dbReference type="Proteomes" id="UP000184255">
    <property type="component" value="Unassembled WGS sequence"/>
</dbReference>
<reference evidence="3" key="1">
    <citation type="journal article" date="2016" name="Genome Biol. Evol.">
        <title>Comparative 'omics' of the Fusarium fujikuroi species complex highlights differences in genetic potential and metabolite synthesis.</title>
        <authorList>
            <person name="Niehaus E.-M."/>
            <person name="Muensterkoetter M."/>
            <person name="Proctor R.H."/>
            <person name="Brown D.W."/>
            <person name="Sharon A."/>
            <person name="Idan Y."/>
            <person name="Oren-Young L."/>
            <person name="Sieber C.M."/>
            <person name="Novak O."/>
            <person name="Pencik A."/>
            <person name="Tarkowska D."/>
            <person name="Hromadova K."/>
            <person name="Freeman S."/>
            <person name="Maymon M."/>
            <person name="Elazar M."/>
            <person name="Youssef S.A."/>
            <person name="El-Shabrawy E.S.M."/>
            <person name="Shalaby A.B.A."/>
            <person name="Houterman P."/>
            <person name="Brock N.L."/>
            <person name="Burkhardt I."/>
            <person name="Tsavkelova E.A."/>
            <person name="Dickschat J.S."/>
            <person name="Galuszka P."/>
            <person name="Gueldener U."/>
            <person name="Tudzynski B."/>
        </authorList>
    </citation>
    <scope>NUCLEOTIDE SEQUENCE [LARGE SCALE GENOMIC DNA]</scope>
    <source>
        <strain evidence="3">MRC7560</strain>
    </source>
</reference>
<dbReference type="RefSeq" id="XP_041681567.1">
    <property type="nucleotide sequence ID" value="XM_041830956.1"/>
</dbReference>
<organism evidence="2 3">
    <name type="scientific">Fusarium mangiferae</name>
    <name type="common">Mango malformation disease fungus</name>
    <dbReference type="NCBI Taxonomy" id="192010"/>
    <lineage>
        <taxon>Eukaryota</taxon>
        <taxon>Fungi</taxon>
        <taxon>Dikarya</taxon>
        <taxon>Ascomycota</taxon>
        <taxon>Pezizomycotina</taxon>
        <taxon>Sordariomycetes</taxon>
        <taxon>Hypocreomycetidae</taxon>
        <taxon>Hypocreales</taxon>
        <taxon>Nectriaceae</taxon>
        <taxon>Fusarium</taxon>
        <taxon>Fusarium fujikuroi species complex</taxon>
    </lineage>
</organism>
<proteinExistence type="predicted"/>
<feature type="transmembrane region" description="Helical" evidence="1">
    <location>
        <begin position="372"/>
        <end position="393"/>
    </location>
</feature>
<keyword evidence="1" id="KW-0472">Membrane</keyword>
<comment type="caution">
    <text evidence="2">The sequence shown here is derived from an EMBL/GenBank/DDBJ whole genome shotgun (WGS) entry which is preliminary data.</text>
</comment>
<gene>
    <name evidence="2" type="ORF">FMAN_07345</name>
</gene>
<evidence type="ECO:0000313" key="2">
    <source>
        <dbReference type="EMBL" id="CVK92449.1"/>
    </source>
</evidence>
<sequence length="420" mass="47209">MEALRTVARSAFQSGVFHNSPLHYNIVTTTDTNPHSPVTLVEASASLAEVEDINKSDRSLLLVKIVYDATLSCHAFRTTQSDIQRLFEIFHSDPYGLGLVANDMTGFHCLTGSESGPLTSYYLQCAAYKILWTYNSESQFVRGITFVISSKRGSSAFADLVNIMKLNLALLLHPLFLPLSAATQTVAFFDKLLRQGYDQARLVEVATGYRPITELLETREGLRKLTDVSRETSILIRKSLMVIRRIKQWKLAARDFERLALNHRPASDSVRLGLLSAEASAKTVSASLKLIQSRLEVMEIDFNYIVGRAENQSTVVYALTSINLAMAATRDSSSMKVIAIMTMAFLPGTFLAALFAVPSLDWDSQTVIQSNFWIYWAFAIPFTIMVFIIWMFLTQRQELSQFYDRIRVYTGRKGRKALST</sequence>
<dbReference type="EMBL" id="FCQH01000005">
    <property type="protein sequence ID" value="CVK92449.1"/>
    <property type="molecule type" value="Genomic_DNA"/>
</dbReference>
<keyword evidence="3" id="KW-1185">Reference proteome</keyword>
<dbReference type="GeneID" id="65086606"/>
<dbReference type="Gene3D" id="1.20.58.340">
    <property type="entry name" value="Magnesium transport protein CorA, transmembrane region"/>
    <property type="match status" value="1"/>
</dbReference>
<evidence type="ECO:0000313" key="3">
    <source>
        <dbReference type="Proteomes" id="UP000184255"/>
    </source>
</evidence>
<dbReference type="VEuPathDB" id="FungiDB:FMAN_07345"/>
<accession>A0A1L7T3F9</accession>
<name>A0A1L7T3F9_FUSMA</name>
<feature type="transmembrane region" description="Helical" evidence="1">
    <location>
        <begin position="337"/>
        <end position="360"/>
    </location>
</feature>
<evidence type="ECO:0000256" key="1">
    <source>
        <dbReference type="SAM" id="Phobius"/>
    </source>
</evidence>
<keyword evidence="1" id="KW-0812">Transmembrane</keyword>
<protein>
    <submittedName>
        <fullName evidence="2">Uncharacterized protein</fullName>
    </submittedName>
</protein>
<dbReference type="AlphaFoldDB" id="A0A1L7T3F9"/>
<keyword evidence="1" id="KW-1133">Transmembrane helix</keyword>